<dbReference type="SUPFAM" id="SSF49299">
    <property type="entry name" value="PKD domain"/>
    <property type="match status" value="2"/>
</dbReference>
<dbReference type="RefSeq" id="WP_125419700.1">
    <property type="nucleotide sequence ID" value="NZ_RWIT01000004.1"/>
</dbReference>
<dbReference type="PROSITE" id="PS50093">
    <property type="entry name" value="PKD"/>
    <property type="match status" value="2"/>
</dbReference>
<dbReference type="CDD" id="cd00146">
    <property type="entry name" value="PKD"/>
    <property type="match status" value="2"/>
</dbReference>
<dbReference type="InterPro" id="IPR013783">
    <property type="entry name" value="Ig-like_fold"/>
</dbReference>
<dbReference type="Pfam" id="PF20009">
    <property type="entry name" value="GEVED"/>
    <property type="match status" value="3"/>
</dbReference>
<dbReference type="EMBL" id="RWIT01000004">
    <property type="protein sequence ID" value="RSK48913.1"/>
    <property type="molecule type" value="Genomic_DNA"/>
</dbReference>
<dbReference type="PANTHER" id="PTHR36842">
    <property type="entry name" value="PROTEIN TOLB HOMOLOG"/>
    <property type="match status" value="1"/>
</dbReference>
<evidence type="ECO:0000256" key="1">
    <source>
        <dbReference type="SAM" id="SignalP"/>
    </source>
</evidence>
<keyword evidence="1" id="KW-0732">Signal</keyword>
<dbReference type="PANTHER" id="PTHR36842:SF1">
    <property type="entry name" value="PROTEIN TOLB"/>
    <property type="match status" value="1"/>
</dbReference>
<protein>
    <submittedName>
        <fullName evidence="3">PKD domain-containing protein</fullName>
    </submittedName>
</protein>
<feature type="domain" description="PKD" evidence="2">
    <location>
        <begin position="192"/>
        <end position="269"/>
    </location>
</feature>
<gene>
    <name evidence="3" type="ORF">EI291_10150</name>
</gene>
<feature type="chain" id="PRO_5019209061" evidence="1">
    <location>
        <begin position="34"/>
        <end position="747"/>
    </location>
</feature>
<comment type="caution">
    <text evidence="3">The sequence shown here is derived from an EMBL/GenBank/DDBJ whole genome shotgun (WGS) entry which is preliminary data.</text>
</comment>
<dbReference type="Gene3D" id="2.60.40.10">
    <property type="entry name" value="Immunoglobulins"/>
    <property type="match status" value="2"/>
</dbReference>
<evidence type="ECO:0000259" key="2">
    <source>
        <dbReference type="PROSITE" id="PS50093"/>
    </source>
</evidence>
<dbReference type="NCBIfam" id="TIGR04183">
    <property type="entry name" value="Por_Secre_tail"/>
    <property type="match status" value="1"/>
</dbReference>
<proteinExistence type="predicted"/>
<dbReference type="InterPro" id="IPR045474">
    <property type="entry name" value="GEVED"/>
</dbReference>
<dbReference type="InterPro" id="IPR035986">
    <property type="entry name" value="PKD_dom_sf"/>
</dbReference>
<dbReference type="InterPro" id="IPR000601">
    <property type="entry name" value="PKD_dom"/>
</dbReference>
<keyword evidence="4" id="KW-1185">Reference proteome</keyword>
<dbReference type="Pfam" id="PF18911">
    <property type="entry name" value="PKD_4"/>
    <property type="match status" value="2"/>
</dbReference>
<dbReference type="SMART" id="SM00089">
    <property type="entry name" value="PKD"/>
    <property type="match status" value="2"/>
</dbReference>
<feature type="domain" description="PKD" evidence="2">
    <location>
        <begin position="424"/>
        <end position="507"/>
    </location>
</feature>
<dbReference type="InterPro" id="IPR026444">
    <property type="entry name" value="Secre_tail"/>
</dbReference>
<dbReference type="OrthoDB" id="1521709at2"/>
<dbReference type="InterPro" id="IPR022409">
    <property type="entry name" value="PKD/Chitinase_dom"/>
</dbReference>
<reference evidence="3 4" key="1">
    <citation type="submission" date="2018-12" db="EMBL/GenBank/DDBJ databases">
        <authorList>
            <person name="Feng G."/>
            <person name="Zhu H."/>
        </authorList>
    </citation>
    <scope>NUCLEOTIDE SEQUENCE [LARGE SCALE GENOMIC DNA]</scope>
    <source>
        <strain evidence="3 4">KCTC 12533</strain>
    </source>
</reference>
<evidence type="ECO:0000313" key="3">
    <source>
        <dbReference type="EMBL" id="RSK48913.1"/>
    </source>
</evidence>
<name>A0A428KR16_9BACT</name>
<accession>A0A428KR16</accession>
<dbReference type="FunFam" id="2.60.40.10:FF:000270">
    <property type="entry name" value="Cell surface protein"/>
    <property type="match status" value="2"/>
</dbReference>
<sequence>MSKPLRTATGDKVRIATGLLALSLPLLGLSARAQTCPPATSACTPGGAPTANYPYAMGILNVTLGTINNTTIGVQEGYKDYSCTLTPAALTIGVDAAISIRTNTNADENVRVWADLNNDGTFSPTTELVFSSNAKRVHTGTVRLPIGTVTGTRLRLRVAADYVNAPVPTPCSTPQYSQTEDYSIVATASVQAPVADFVADQTRTCSGTVQFTDQSQNGPTGWLWNFGDGTTSILQNPSHRYTTAGTFTVSLTATNSVGSSAKTRTSYITYDNVVPVAASCTPVTAAYCCGYGITQFTLGSFTQTSANGQAGYEDFTCNGKLEVMSGGRYTLGLLTGPGNPQDTRVWLDLNNDGSFGATEQIFQALNTTNPSGLFVVPATAPLNQPLRLRVASDYVGSPFTACGGIQYGQAEDYTVTVRPNTLPPVAGFTSNYAAGTCQSSIQFTDQSQNAPTSWLWNFGDGTTSTQQNPSHAYAATGSYTVTLTATNAFGNNSVTRANAIVVTVPCVQYCTASGDNTSFWITTVGLTTPQTTAFTNTSGADANGYGNYAGRVMMMRQGQTSALAVTTNASFQRVTTVWIDWDRNGSFSTNELIFNQITYNPANISIAVPSGQNVVGFTRMRIIARLNNNVPYSCSASVQPGTEIEDYSVQIVPATATLEAKSLPALTVFPNPTVDGQLNLRLADASAADTYRVEVENTLGACLYRSQLRLGTAADARLDLSQLPRGLYVLRLQGSHGQNAVRRILRD</sequence>
<dbReference type="Proteomes" id="UP000273500">
    <property type="component" value="Unassembled WGS sequence"/>
</dbReference>
<feature type="signal peptide" evidence="1">
    <location>
        <begin position="1"/>
        <end position="33"/>
    </location>
</feature>
<dbReference type="Pfam" id="PF18962">
    <property type="entry name" value="Por_Secre_tail"/>
    <property type="match status" value="1"/>
</dbReference>
<organism evidence="3 4">
    <name type="scientific">Hymenobacter rigui</name>
    <dbReference type="NCBI Taxonomy" id="334424"/>
    <lineage>
        <taxon>Bacteria</taxon>
        <taxon>Pseudomonadati</taxon>
        <taxon>Bacteroidota</taxon>
        <taxon>Cytophagia</taxon>
        <taxon>Cytophagales</taxon>
        <taxon>Hymenobacteraceae</taxon>
        <taxon>Hymenobacter</taxon>
    </lineage>
</organism>
<dbReference type="AlphaFoldDB" id="A0A428KR16"/>
<evidence type="ECO:0000313" key="4">
    <source>
        <dbReference type="Proteomes" id="UP000273500"/>
    </source>
</evidence>